<evidence type="ECO:0000256" key="4">
    <source>
        <dbReference type="ARBA" id="ARBA00023136"/>
    </source>
</evidence>
<evidence type="ECO:0000259" key="7">
    <source>
        <dbReference type="Pfam" id="PF01490"/>
    </source>
</evidence>
<name>A0A1G4I540_TRYEQ</name>
<protein>
    <submittedName>
        <fullName evidence="8">Amino acid transporter 10, putative</fullName>
    </submittedName>
</protein>
<evidence type="ECO:0000256" key="2">
    <source>
        <dbReference type="ARBA" id="ARBA00022692"/>
    </source>
</evidence>
<accession>A0A1G4I540</accession>
<evidence type="ECO:0000313" key="9">
    <source>
        <dbReference type="Proteomes" id="UP000195570"/>
    </source>
</evidence>
<feature type="transmembrane region" description="Helical" evidence="6">
    <location>
        <begin position="53"/>
        <end position="74"/>
    </location>
</feature>
<feature type="compositionally biased region" description="Basic and acidic residues" evidence="5">
    <location>
        <begin position="28"/>
        <end position="43"/>
    </location>
</feature>
<feature type="region of interest" description="Disordered" evidence="5">
    <location>
        <begin position="1"/>
        <end position="43"/>
    </location>
</feature>
<keyword evidence="4 6" id="KW-0472">Membrane</keyword>
<sequence length="434" mass="45945">MDRSGSQSAASAASELADSRGFVGPISDAHDHGNTDEKNTSKAKDSNGFFSKVSLCIATVLPPGGIAASAFNMASTTLGGGIIGMPAATNSSGLVMGLFYLMLISSVTVFTMHNLSIAAERTNTHTFEEVTRVLLGRGAAYILAAIRAFLGFSACVAFVISLGDIMSSILNGTNAPDFWKEKSGNRVLTVIVWACLNGLPENIKSVSVGKSDTAEIILFNTGNKAIEGLGVFMFAFISQVTAYEVYVDMKDRSVRKFVIAATVANALCFVLYALTAFFGYMDFGRDVTGSILLMYDPVNEPEMMVAMVGILVKLCVSYALLAMALRNSLYSIVGVTADKLPFWKHCVTVLVLSGIILLLGLFIPKINTVFGFAGSITGGSLGFIFPALLVMYSGDFTWQKVGPAYYIATYLLLAGGVFVIVFGTGATIWGAAVG</sequence>
<feature type="transmembrane region" description="Helical" evidence="6">
    <location>
        <begin position="369"/>
        <end position="392"/>
    </location>
</feature>
<dbReference type="AlphaFoldDB" id="A0A1G4I540"/>
<evidence type="ECO:0000256" key="5">
    <source>
        <dbReference type="SAM" id="MobiDB-lite"/>
    </source>
</evidence>
<evidence type="ECO:0000256" key="6">
    <source>
        <dbReference type="SAM" id="Phobius"/>
    </source>
</evidence>
<feature type="transmembrane region" description="Helical" evidence="6">
    <location>
        <begin position="94"/>
        <end position="117"/>
    </location>
</feature>
<feature type="domain" description="Amino acid transporter transmembrane" evidence="7">
    <location>
        <begin position="224"/>
        <end position="428"/>
    </location>
</feature>
<feature type="transmembrane region" description="Helical" evidence="6">
    <location>
        <begin position="138"/>
        <end position="160"/>
    </location>
</feature>
<dbReference type="InterPro" id="IPR013057">
    <property type="entry name" value="AA_transpt_TM"/>
</dbReference>
<gene>
    <name evidence="8" type="ORF">TEOVI_000841200</name>
</gene>
<comment type="caution">
    <text evidence="8">The sequence shown here is derived from an EMBL/GenBank/DDBJ whole genome shotgun (WGS) entry which is preliminary data.</text>
</comment>
<comment type="subcellular location">
    <subcellularLocation>
        <location evidence="1">Membrane</location>
        <topology evidence="1">Multi-pass membrane protein</topology>
    </subcellularLocation>
</comment>
<feature type="transmembrane region" description="Helical" evidence="6">
    <location>
        <begin position="258"/>
        <end position="283"/>
    </location>
</feature>
<feature type="transmembrane region" description="Helical" evidence="6">
    <location>
        <begin position="404"/>
        <end position="432"/>
    </location>
</feature>
<organism evidence="8 9">
    <name type="scientific">Trypanosoma equiperdum</name>
    <dbReference type="NCBI Taxonomy" id="5694"/>
    <lineage>
        <taxon>Eukaryota</taxon>
        <taxon>Discoba</taxon>
        <taxon>Euglenozoa</taxon>
        <taxon>Kinetoplastea</taxon>
        <taxon>Metakinetoplastina</taxon>
        <taxon>Trypanosomatida</taxon>
        <taxon>Trypanosomatidae</taxon>
        <taxon>Trypanosoma</taxon>
    </lineage>
</organism>
<dbReference type="EMBL" id="CZPT02000636">
    <property type="protein sequence ID" value="SCU66865.1"/>
    <property type="molecule type" value="Genomic_DNA"/>
</dbReference>
<feature type="domain" description="Amino acid transporter transmembrane" evidence="7">
    <location>
        <begin position="67"/>
        <end position="193"/>
    </location>
</feature>
<keyword evidence="3 6" id="KW-1133">Transmembrane helix</keyword>
<dbReference type="GeneID" id="92382346"/>
<reference evidence="8" key="1">
    <citation type="submission" date="2016-09" db="EMBL/GenBank/DDBJ databases">
        <authorList>
            <person name="Hebert L."/>
            <person name="Moumen B."/>
        </authorList>
    </citation>
    <scope>NUCLEOTIDE SEQUENCE [LARGE SCALE GENOMIC DNA]</scope>
    <source>
        <strain evidence="8">OVI</strain>
    </source>
</reference>
<dbReference type="Proteomes" id="UP000195570">
    <property type="component" value="Unassembled WGS sequence"/>
</dbReference>
<dbReference type="VEuPathDB" id="TriTrypDB:TEOVI_000841200"/>
<feature type="transmembrane region" description="Helical" evidence="6">
    <location>
        <begin position="342"/>
        <end position="363"/>
    </location>
</feature>
<keyword evidence="2 6" id="KW-0812">Transmembrane</keyword>
<proteinExistence type="predicted"/>
<evidence type="ECO:0000256" key="3">
    <source>
        <dbReference type="ARBA" id="ARBA00022989"/>
    </source>
</evidence>
<evidence type="ECO:0000313" key="8">
    <source>
        <dbReference type="EMBL" id="SCU66865.1"/>
    </source>
</evidence>
<dbReference type="GO" id="GO:0005737">
    <property type="term" value="C:cytoplasm"/>
    <property type="evidence" value="ECO:0007669"/>
    <property type="project" value="TreeGrafter"/>
</dbReference>
<feature type="compositionally biased region" description="Low complexity" evidence="5">
    <location>
        <begin position="1"/>
        <end position="16"/>
    </location>
</feature>
<dbReference type="GO" id="GO:0015179">
    <property type="term" value="F:L-amino acid transmembrane transporter activity"/>
    <property type="evidence" value="ECO:0007669"/>
    <property type="project" value="TreeGrafter"/>
</dbReference>
<dbReference type="GO" id="GO:0016020">
    <property type="term" value="C:membrane"/>
    <property type="evidence" value="ECO:0007669"/>
    <property type="project" value="UniProtKB-SubCell"/>
</dbReference>
<dbReference type="RefSeq" id="XP_067078251.1">
    <property type="nucleotide sequence ID" value="XM_067222150.1"/>
</dbReference>
<dbReference type="PANTHER" id="PTHR22950:SF369">
    <property type="entry name" value="ACID TRANSPORTER 1, PUTATIVE-RELATED"/>
    <property type="match status" value="1"/>
</dbReference>
<dbReference type="PANTHER" id="PTHR22950">
    <property type="entry name" value="AMINO ACID TRANSPORTER"/>
    <property type="match status" value="1"/>
</dbReference>
<evidence type="ECO:0000256" key="1">
    <source>
        <dbReference type="ARBA" id="ARBA00004141"/>
    </source>
</evidence>
<feature type="transmembrane region" description="Helical" evidence="6">
    <location>
        <begin position="228"/>
        <end position="246"/>
    </location>
</feature>
<feature type="transmembrane region" description="Helical" evidence="6">
    <location>
        <begin position="303"/>
        <end position="321"/>
    </location>
</feature>
<dbReference type="Pfam" id="PF01490">
    <property type="entry name" value="Aa_trans"/>
    <property type="match status" value="2"/>
</dbReference>
<keyword evidence="9" id="KW-1185">Reference proteome</keyword>